<dbReference type="Pfam" id="PF04547">
    <property type="entry name" value="Anoctamin"/>
    <property type="match status" value="1"/>
</dbReference>
<dbReference type="InterPro" id="IPR007632">
    <property type="entry name" value="Anoctamin"/>
</dbReference>
<feature type="transmembrane region" description="Helical" evidence="6">
    <location>
        <begin position="208"/>
        <end position="234"/>
    </location>
</feature>
<evidence type="ECO:0000256" key="1">
    <source>
        <dbReference type="ARBA" id="ARBA00004141"/>
    </source>
</evidence>
<organism evidence="8 9">
    <name type="scientific">Mytilus coruscus</name>
    <name type="common">Sea mussel</name>
    <dbReference type="NCBI Taxonomy" id="42192"/>
    <lineage>
        <taxon>Eukaryota</taxon>
        <taxon>Metazoa</taxon>
        <taxon>Spiralia</taxon>
        <taxon>Lophotrochozoa</taxon>
        <taxon>Mollusca</taxon>
        <taxon>Bivalvia</taxon>
        <taxon>Autobranchia</taxon>
        <taxon>Pteriomorphia</taxon>
        <taxon>Mytilida</taxon>
        <taxon>Mytiloidea</taxon>
        <taxon>Mytilidae</taxon>
        <taxon>Mytilinae</taxon>
        <taxon>Mytilus</taxon>
    </lineage>
</organism>
<dbReference type="AlphaFoldDB" id="A0A6J8CNB6"/>
<sequence length="676" mass="77861">MATERIQRVSAGKTPSSNFQPLVIIQFSSTSKQAAIEWLVAKLQATRASGGAELEVSTVVMHHSQETLLYIGGTTERLLLGADMMDMEKKYGDGNYREFSIHDAHNFLGSEDLDSFLTMAEKQKIILHEIEAVRASEEDPHIPGYENIKLYPGKSIIKKYQSRNIVTTTFPIHDDECLKKLGAEWYQMKHAFKQQPIDRIQHYFGDKIALYFAFLGFYTIALLPPAMIGIIYFVTSWESMYREAIFSVFNLIWATLFLEAWKRYNAELSFRWGTTDIVSSKFEEPRANFYGTIGRNVVTGKPEPVYPKWKRVARFYGVTVPVVAFWLVVAFYVMLGYFYLQALADKKYEKDKSWFNMGVLYLPTAIYAVIIGVVNTIYRSVAKKLNDWENHRLQSSYDNHFIIKLILFDFVNCFISLFYVAFYLQDMTLLRSHLAALLITQQVIGQIKEAMVPFIFMRRRKRQVDELLKKTSTVEKVEYYNNEVDDGLQKQVNLETTMDEYEGTLDDYLEMFLQFGYVFLFSSAFPLAAVWALLNNVTEIRSDAFKMCKVFRRPFAETASNIGAWQLAFELISVMAVITNCALIGMNPEVKKLLPTDITPVNTVLIFVLVEHIILAVKFAVAYFIPDTPKWVQIELARVAFKSKQALHKERLDASTAKRLKVQQMMSKDMAKQTSF</sequence>
<name>A0A6J8CNB6_MYTCO</name>
<evidence type="ECO:0000313" key="9">
    <source>
        <dbReference type="Proteomes" id="UP000507470"/>
    </source>
</evidence>
<feature type="transmembrane region" description="Helical" evidence="6">
    <location>
        <begin position="562"/>
        <end position="583"/>
    </location>
</feature>
<dbReference type="PANTHER" id="PTHR12308">
    <property type="entry name" value="ANOCTAMIN"/>
    <property type="match status" value="1"/>
</dbReference>
<comment type="subcellular location">
    <subcellularLocation>
        <location evidence="1 6">Membrane</location>
        <topology evidence="1 6">Multi-pass membrane protein</topology>
    </subcellularLocation>
</comment>
<dbReference type="GO" id="GO:0005886">
    <property type="term" value="C:plasma membrane"/>
    <property type="evidence" value="ECO:0007669"/>
    <property type="project" value="TreeGrafter"/>
</dbReference>
<evidence type="ECO:0000313" key="8">
    <source>
        <dbReference type="EMBL" id="CAC5396564.1"/>
    </source>
</evidence>
<reference evidence="8 9" key="1">
    <citation type="submission" date="2020-06" db="EMBL/GenBank/DDBJ databases">
        <authorList>
            <person name="Li R."/>
            <person name="Bekaert M."/>
        </authorList>
    </citation>
    <scope>NUCLEOTIDE SEQUENCE [LARGE SCALE GENOMIC DNA]</scope>
    <source>
        <strain evidence="9">wild</strain>
    </source>
</reference>
<evidence type="ECO:0000256" key="6">
    <source>
        <dbReference type="RuleBase" id="RU280814"/>
    </source>
</evidence>
<dbReference type="PANTHER" id="PTHR12308:SF74">
    <property type="entry name" value="ANOCTAMIN"/>
    <property type="match status" value="1"/>
</dbReference>
<dbReference type="InterPro" id="IPR049452">
    <property type="entry name" value="Anoctamin_TM"/>
</dbReference>
<gene>
    <name evidence="8" type="ORF">MCOR_31106</name>
</gene>
<protein>
    <recommendedName>
        <fullName evidence="6">Anoctamin</fullName>
    </recommendedName>
</protein>
<dbReference type="GO" id="GO:0005254">
    <property type="term" value="F:chloride channel activity"/>
    <property type="evidence" value="ECO:0007669"/>
    <property type="project" value="TreeGrafter"/>
</dbReference>
<feature type="transmembrane region" description="Helical" evidence="6">
    <location>
        <begin position="240"/>
        <end position="261"/>
    </location>
</feature>
<evidence type="ECO:0000256" key="2">
    <source>
        <dbReference type="ARBA" id="ARBA00009671"/>
    </source>
</evidence>
<feature type="domain" description="Anoctamin transmembrane" evidence="7">
    <location>
        <begin position="200"/>
        <end position="638"/>
    </location>
</feature>
<feature type="transmembrane region" description="Helical" evidence="6">
    <location>
        <begin position="515"/>
        <end position="534"/>
    </location>
</feature>
<feature type="transmembrane region" description="Helical" evidence="6">
    <location>
        <begin position="401"/>
        <end position="422"/>
    </location>
</feature>
<evidence type="ECO:0000256" key="3">
    <source>
        <dbReference type="ARBA" id="ARBA00022692"/>
    </source>
</evidence>
<keyword evidence="5 6" id="KW-0472">Membrane</keyword>
<accession>A0A6J8CNB6</accession>
<feature type="transmembrane region" description="Helical" evidence="6">
    <location>
        <begin position="360"/>
        <end position="381"/>
    </location>
</feature>
<dbReference type="OrthoDB" id="296386at2759"/>
<evidence type="ECO:0000256" key="4">
    <source>
        <dbReference type="ARBA" id="ARBA00022989"/>
    </source>
</evidence>
<feature type="transmembrane region" description="Helical" evidence="6">
    <location>
        <begin position="604"/>
        <end position="625"/>
    </location>
</feature>
<proteinExistence type="inferred from homology"/>
<comment type="similarity">
    <text evidence="2 6">Belongs to the anoctamin family.</text>
</comment>
<keyword evidence="9" id="KW-1185">Reference proteome</keyword>
<evidence type="ECO:0000259" key="7">
    <source>
        <dbReference type="Pfam" id="PF04547"/>
    </source>
</evidence>
<dbReference type="EMBL" id="CACVKT020005631">
    <property type="protein sequence ID" value="CAC5396564.1"/>
    <property type="molecule type" value="Genomic_DNA"/>
</dbReference>
<keyword evidence="4 6" id="KW-1133">Transmembrane helix</keyword>
<dbReference type="Proteomes" id="UP000507470">
    <property type="component" value="Unassembled WGS sequence"/>
</dbReference>
<evidence type="ECO:0000256" key="5">
    <source>
        <dbReference type="ARBA" id="ARBA00023136"/>
    </source>
</evidence>
<feature type="transmembrane region" description="Helical" evidence="6">
    <location>
        <begin position="315"/>
        <end position="340"/>
    </location>
</feature>
<keyword evidence="3 6" id="KW-0812">Transmembrane</keyword>